<dbReference type="EMBL" id="KL584999">
    <property type="protein sequence ID" value="KEQ80309.1"/>
    <property type="molecule type" value="Genomic_DNA"/>
</dbReference>
<evidence type="ECO:0000313" key="2">
    <source>
        <dbReference type="EMBL" id="KEQ80309.1"/>
    </source>
</evidence>
<protein>
    <submittedName>
        <fullName evidence="2">Uncharacterized protein</fullName>
    </submittedName>
</protein>
<name>A0A074X9A0_AURPU</name>
<reference evidence="2 3" key="1">
    <citation type="journal article" date="2014" name="BMC Genomics">
        <title>Genome sequencing of four Aureobasidium pullulans varieties: biotechnological potential, stress tolerance, and description of new species.</title>
        <authorList>
            <person name="Gostin Ar C."/>
            <person name="Ohm R.A."/>
            <person name="Kogej T."/>
            <person name="Sonjak S."/>
            <person name="Turk M."/>
            <person name="Zajc J."/>
            <person name="Zalar P."/>
            <person name="Grube M."/>
            <person name="Sun H."/>
            <person name="Han J."/>
            <person name="Sharma A."/>
            <person name="Chiniquy J."/>
            <person name="Ngan C.Y."/>
            <person name="Lipzen A."/>
            <person name="Barry K."/>
            <person name="Grigoriev I.V."/>
            <person name="Gunde-Cimerman N."/>
        </authorList>
    </citation>
    <scope>NUCLEOTIDE SEQUENCE [LARGE SCALE GENOMIC DNA]</scope>
    <source>
        <strain evidence="2 3">EXF-150</strain>
    </source>
</reference>
<dbReference type="HOGENOM" id="CLU_151400_0_0_1"/>
<dbReference type="Proteomes" id="UP000030706">
    <property type="component" value="Unassembled WGS sequence"/>
</dbReference>
<dbReference type="OrthoDB" id="3927958at2759"/>
<dbReference type="AlphaFoldDB" id="A0A074X9A0"/>
<accession>A0A074X9A0</accession>
<dbReference type="GeneID" id="40741030"/>
<dbReference type="RefSeq" id="XP_029756496.1">
    <property type="nucleotide sequence ID" value="XM_029898724.1"/>
</dbReference>
<evidence type="ECO:0000313" key="3">
    <source>
        <dbReference type="Proteomes" id="UP000030706"/>
    </source>
</evidence>
<sequence length="130" mass="15261">MCYHKLYIFTTCGHSCMGKQPLIMCRHASISPISTYSSACELKTHPFQCKKIESLCWSCQRRRSELLGKLEEQRVVRFDEWQWKVSYSAPQAMLAEKDAIDRKVERQVEKNAIKKEKSKSGRVSWRKSKK</sequence>
<organism evidence="2 3">
    <name type="scientific">Aureobasidium pullulans EXF-150</name>
    <dbReference type="NCBI Taxonomy" id="1043002"/>
    <lineage>
        <taxon>Eukaryota</taxon>
        <taxon>Fungi</taxon>
        <taxon>Dikarya</taxon>
        <taxon>Ascomycota</taxon>
        <taxon>Pezizomycotina</taxon>
        <taxon>Dothideomycetes</taxon>
        <taxon>Dothideomycetidae</taxon>
        <taxon>Dothideales</taxon>
        <taxon>Saccotheciaceae</taxon>
        <taxon>Aureobasidium</taxon>
    </lineage>
</organism>
<proteinExistence type="predicted"/>
<keyword evidence="3" id="KW-1185">Reference proteome</keyword>
<feature type="region of interest" description="Disordered" evidence="1">
    <location>
        <begin position="111"/>
        <end position="130"/>
    </location>
</feature>
<gene>
    <name evidence="2" type="ORF">M438DRAFT_115847</name>
</gene>
<evidence type="ECO:0000256" key="1">
    <source>
        <dbReference type="SAM" id="MobiDB-lite"/>
    </source>
</evidence>